<reference evidence="3" key="1">
    <citation type="submission" date="2019-09" db="EMBL/GenBank/DDBJ databases">
        <authorList>
            <person name="Chandra G."/>
            <person name="Truman W A."/>
        </authorList>
    </citation>
    <scope>NUCLEOTIDE SEQUENCE [LARGE SCALE GENOMIC DNA]</scope>
    <source>
        <strain evidence="3">PS652</strain>
    </source>
</reference>
<dbReference type="AlphaFoldDB" id="A0A5E6PIZ9"/>
<dbReference type="InterPro" id="IPR014710">
    <property type="entry name" value="RmlC-like_jellyroll"/>
</dbReference>
<gene>
    <name evidence="3" type="ORF">PS652_00370</name>
    <name evidence="2" type="ORF">PS652_02258</name>
</gene>
<reference evidence="2 4" key="2">
    <citation type="submission" date="2024-03" db="EMBL/GenBank/DDBJ databases">
        <authorList>
            <person name="Alaster D. Moffat"/>
            <person name="Govind Chandra"/>
            <person name="Andrew W. Truman"/>
        </authorList>
    </citation>
    <scope>NUCLEOTIDE SEQUENCE [LARGE SCALE GENOMIC DNA]</scope>
    <source>
        <strain evidence="2">PS652</strain>
    </source>
</reference>
<feature type="domain" description="Cupin type-1" evidence="1">
    <location>
        <begin position="74"/>
        <end position="130"/>
    </location>
</feature>
<dbReference type="RefSeq" id="WP_038995385.1">
    <property type="nucleotide sequence ID" value="NZ_OZ024668.1"/>
</dbReference>
<accession>A0A5E6PIZ9</accession>
<dbReference type="InterPro" id="IPR014500">
    <property type="entry name" value="UCP019307_cupin"/>
</dbReference>
<dbReference type="PANTHER" id="PTHR36448:SF2">
    <property type="entry name" value="CUPIN TYPE-1 DOMAIN-CONTAINING PROTEIN"/>
    <property type="match status" value="1"/>
</dbReference>
<name>A0A5E6PIZ9_PSEFL</name>
<dbReference type="Pfam" id="PF00190">
    <property type="entry name" value="Cupin_1"/>
    <property type="match status" value="1"/>
</dbReference>
<dbReference type="PANTHER" id="PTHR36448">
    <property type="entry name" value="BLR7373 PROTEIN"/>
    <property type="match status" value="1"/>
</dbReference>
<dbReference type="InterPro" id="IPR047121">
    <property type="entry name" value="YjiB-like"/>
</dbReference>
<organism evidence="3">
    <name type="scientific">Pseudomonas fluorescens</name>
    <dbReference type="NCBI Taxonomy" id="294"/>
    <lineage>
        <taxon>Bacteria</taxon>
        <taxon>Pseudomonadati</taxon>
        <taxon>Pseudomonadota</taxon>
        <taxon>Gammaproteobacteria</taxon>
        <taxon>Pseudomonadales</taxon>
        <taxon>Pseudomonadaceae</taxon>
        <taxon>Pseudomonas</taxon>
    </lineage>
</organism>
<evidence type="ECO:0000259" key="1">
    <source>
        <dbReference type="Pfam" id="PF00190"/>
    </source>
</evidence>
<dbReference type="EMBL" id="OZ024668">
    <property type="protein sequence ID" value="CAK9889429.1"/>
    <property type="molecule type" value="Genomic_DNA"/>
</dbReference>
<dbReference type="InterPro" id="IPR006045">
    <property type="entry name" value="Cupin_1"/>
</dbReference>
<dbReference type="CDD" id="cd02219">
    <property type="entry name" value="cupin_YjlB-like"/>
    <property type="match status" value="1"/>
</dbReference>
<dbReference type="PIRSF" id="PIRSF019307">
    <property type="entry name" value="UCP019307"/>
    <property type="match status" value="1"/>
</dbReference>
<evidence type="ECO:0000313" key="3">
    <source>
        <dbReference type="EMBL" id="VVM43077.1"/>
    </source>
</evidence>
<dbReference type="EMBL" id="CABVHG010000002">
    <property type="protein sequence ID" value="VVM43077.1"/>
    <property type="molecule type" value="Genomic_DNA"/>
</dbReference>
<sequence>MNRQGSYIEPHTALGNRRTFYFDDDGATPNSRLPVLFYHLRLDERADNAAAFEALFSEHQWLPLWRAGIFDYQHYHSNAHETLGVVSGHARVILGGAQGQTLALKRGDVLVLAAGTGHCCVDSSEDFLVVGAYPLGQQDYDIQRPSPASHDRCQARIAQVPLPRQDPVTGPDGWLNSAWHVLTDPA</sequence>
<proteinExistence type="predicted"/>
<dbReference type="SUPFAM" id="SSF51182">
    <property type="entry name" value="RmlC-like cupins"/>
    <property type="match status" value="1"/>
</dbReference>
<dbReference type="Gene3D" id="2.60.120.10">
    <property type="entry name" value="Jelly Rolls"/>
    <property type="match status" value="1"/>
</dbReference>
<dbReference type="InterPro" id="IPR011051">
    <property type="entry name" value="RmlC_Cupin_sf"/>
</dbReference>
<evidence type="ECO:0000313" key="2">
    <source>
        <dbReference type="EMBL" id="CAK9889429.1"/>
    </source>
</evidence>
<protein>
    <recommendedName>
        <fullName evidence="1">Cupin type-1 domain-containing protein</fullName>
    </recommendedName>
</protein>
<dbReference type="Proteomes" id="UP000326595">
    <property type="component" value="Chromosome"/>
</dbReference>
<evidence type="ECO:0000313" key="4">
    <source>
        <dbReference type="Proteomes" id="UP000326595"/>
    </source>
</evidence>